<organism evidence="2">
    <name type="scientific">Podoviridae sp. ctUT63</name>
    <dbReference type="NCBI Taxonomy" id="2825253"/>
    <lineage>
        <taxon>Viruses</taxon>
        <taxon>Duplodnaviria</taxon>
        <taxon>Heunggongvirae</taxon>
        <taxon>Uroviricota</taxon>
        <taxon>Caudoviricetes</taxon>
    </lineage>
</organism>
<dbReference type="EMBL" id="BK015595">
    <property type="protein sequence ID" value="DAE14869.1"/>
    <property type="molecule type" value="Genomic_DNA"/>
</dbReference>
<keyword evidence="1" id="KW-0472">Membrane</keyword>
<keyword evidence="1" id="KW-1133">Transmembrane helix</keyword>
<evidence type="ECO:0000256" key="1">
    <source>
        <dbReference type="SAM" id="Phobius"/>
    </source>
</evidence>
<accession>A0A8S5Q7Z8</accession>
<reference evidence="2" key="1">
    <citation type="journal article" date="2021" name="Proc. Natl. Acad. Sci. U.S.A.">
        <title>A Catalog of Tens of Thousands of Viruses from Human Metagenomes Reveals Hidden Associations with Chronic Diseases.</title>
        <authorList>
            <person name="Tisza M.J."/>
            <person name="Buck C.B."/>
        </authorList>
    </citation>
    <scope>NUCLEOTIDE SEQUENCE</scope>
    <source>
        <strain evidence="2">CtUT63</strain>
    </source>
</reference>
<sequence length="168" mass="19051">MIRLRISLRAIVCLGLSLFLFSCGSRRQVSDTSIDNRLISRIETMIDEVMDRKIVEIRTSDLNADIVITERKFDTTKEVDPSTGERPVSSQTDAHIVIGRRDSTVTTDSLGIDKTITGIEDIDKKTDIKHKDIDDKEESRWPMAIIFMSILGILVVLFVLLKRFGLIK</sequence>
<evidence type="ECO:0000313" key="2">
    <source>
        <dbReference type="EMBL" id="DAE14869.1"/>
    </source>
</evidence>
<keyword evidence="1" id="KW-0812">Transmembrane</keyword>
<dbReference type="PROSITE" id="PS51257">
    <property type="entry name" value="PROKAR_LIPOPROTEIN"/>
    <property type="match status" value="1"/>
</dbReference>
<feature type="transmembrane region" description="Helical" evidence="1">
    <location>
        <begin position="141"/>
        <end position="161"/>
    </location>
</feature>
<name>A0A8S5Q7Z8_9CAUD</name>
<protein>
    <recommendedName>
        <fullName evidence="3">Lipoprotein</fullName>
    </recommendedName>
</protein>
<proteinExistence type="predicted"/>
<evidence type="ECO:0008006" key="3">
    <source>
        <dbReference type="Google" id="ProtNLM"/>
    </source>
</evidence>